<dbReference type="EMBL" id="CABFPH010000001">
    <property type="protein sequence ID" value="VUD69526.1"/>
    <property type="molecule type" value="Genomic_DNA"/>
</dbReference>
<protein>
    <submittedName>
        <fullName evidence="7">Nitrogen fixation regulation protein FixK</fullName>
    </submittedName>
</protein>
<dbReference type="Gene3D" id="2.60.120.10">
    <property type="entry name" value="Jelly Rolls"/>
    <property type="match status" value="1"/>
</dbReference>
<evidence type="ECO:0000256" key="1">
    <source>
        <dbReference type="ARBA" id="ARBA00023015"/>
    </source>
</evidence>
<dbReference type="CDD" id="cd00038">
    <property type="entry name" value="CAP_ED"/>
    <property type="match status" value="1"/>
</dbReference>
<dbReference type="Gene3D" id="1.10.10.10">
    <property type="entry name" value="Winged helix-like DNA-binding domain superfamily/Winged helix DNA-binding domain"/>
    <property type="match status" value="1"/>
</dbReference>
<feature type="domain" description="Cyclic nucleotide-binding" evidence="5">
    <location>
        <begin position="29"/>
        <end position="79"/>
    </location>
</feature>
<reference evidence="7 8" key="1">
    <citation type="submission" date="2019-06" db="EMBL/GenBank/DDBJ databases">
        <authorList>
            <person name="Rodrigo-Torres L."/>
            <person name="Arahal R. D."/>
            <person name="Lucena T."/>
        </authorList>
    </citation>
    <scope>NUCLEOTIDE SEQUENCE [LARGE SCALE GENOMIC DNA]</scope>
    <source>
        <strain evidence="7 8">SB0023/3</strain>
    </source>
</reference>
<dbReference type="GO" id="GO:0003677">
    <property type="term" value="F:DNA binding"/>
    <property type="evidence" value="ECO:0007669"/>
    <property type="project" value="UniProtKB-KW"/>
</dbReference>
<sequence length="220" mass="24154">MQIALAPAPYASGTPSLRIGTTPHPETQRSFGAGEEIFAEGDRARFFYRVVSGTVRTCRILPDGRRQIDAFHLAGDIFGVEAGTEHRFGAEAVGEVRVIAYRRERMLLTGDDGALAQEVAAATLRALARAQEQMMRLGRKSARERIASFLLDLADRMTDGMAGSLRLPMSRTDIADHLGLTVESVSRCVTQLERDGLIALSPDRHSVRLRDRAALRHLDA</sequence>
<keyword evidence="3" id="KW-0804">Transcription</keyword>
<keyword evidence="2" id="KW-0238">DNA-binding</keyword>
<evidence type="ECO:0000256" key="4">
    <source>
        <dbReference type="ARBA" id="ARBA00023231"/>
    </source>
</evidence>
<evidence type="ECO:0000259" key="6">
    <source>
        <dbReference type="PROSITE" id="PS51063"/>
    </source>
</evidence>
<dbReference type="PROSITE" id="PS51063">
    <property type="entry name" value="HTH_CRP_2"/>
    <property type="match status" value="1"/>
</dbReference>
<dbReference type="FunFam" id="1.10.10.10:FF:000028">
    <property type="entry name" value="Fumarate/nitrate reduction transcriptional regulator Fnr"/>
    <property type="match status" value="1"/>
</dbReference>
<dbReference type="OrthoDB" id="667966at2"/>
<dbReference type="InterPro" id="IPR000595">
    <property type="entry name" value="cNMP-bd_dom"/>
</dbReference>
<keyword evidence="4" id="KW-0535">Nitrogen fixation</keyword>
<dbReference type="InterPro" id="IPR018490">
    <property type="entry name" value="cNMP-bd_dom_sf"/>
</dbReference>
<dbReference type="InterPro" id="IPR036388">
    <property type="entry name" value="WH-like_DNA-bd_sf"/>
</dbReference>
<dbReference type="SMART" id="SM00419">
    <property type="entry name" value="HTH_CRP"/>
    <property type="match status" value="1"/>
</dbReference>
<dbReference type="PROSITE" id="PS50042">
    <property type="entry name" value="CNMP_BINDING_3"/>
    <property type="match status" value="1"/>
</dbReference>
<dbReference type="Pfam" id="PF13545">
    <property type="entry name" value="HTH_Crp_2"/>
    <property type="match status" value="1"/>
</dbReference>
<dbReference type="PRINTS" id="PR00034">
    <property type="entry name" value="HTHCRP"/>
</dbReference>
<evidence type="ECO:0000259" key="5">
    <source>
        <dbReference type="PROSITE" id="PS50042"/>
    </source>
</evidence>
<gene>
    <name evidence="7" type="primary">fixK_1</name>
    <name evidence="7" type="ORF">MET9862_00076</name>
</gene>
<dbReference type="GO" id="GO:0003700">
    <property type="term" value="F:DNA-binding transcription factor activity"/>
    <property type="evidence" value="ECO:0007669"/>
    <property type="project" value="TreeGrafter"/>
</dbReference>
<dbReference type="Pfam" id="PF00027">
    <property type="entry name" value="cNMP_binding"/>
    <property type="match status" value="1"/>
</dbReference>
<dbReference type="PANTHER" id="PTHR24567:SF75">
    <property type="entry name" value="FUMARATE AND NITRATE REDUCTION REGULATORY PROTEIN"/>
    <property type="match status" value="1"/>
</dbReference>
<keyword evidence="1" id="KW-0805">Transcription regulation</keyword>
<name>A0A509E5K6_9HYPH</name>
<dbReference type="InterPro" id="IPR050397">
    <property type="entry name" value="Env_Response_Regulators"/>
</dbReference>
<dbReference type="InterPro" id="IPR014710">
    <property type="entry name" value="RmlC-like_jellyroll"/>
</dbReference>
<evidence type="ECO:0000313" key="8">
    <source>
        <dbReference type="Proteomes" id="UP000410984"/>
    </source>
</evidence>
<evidence type="ECO:0000256" key="2">
    <source>
        <dbReference type="ARBA" id="ARBA00023125"/>
    </source>
</evidence>
<proteinExistence type="predicted"/>
<dbReference type="AlphaFoldDB" id="A0A509E5K6"/>
<dbReference type="InterPro" id="IPR012318">
    <property type="entry name" value="HTH_CRP"/>
</dbReference>
<evidence type="ECO:0000313" key="7">
    <source>
        <dbReference type="EMBL" id="VUD69526.1"/>
    </source>
</evidence>
<feature type="domain" description="HTH crp-type" evidence="6">
    <location>
        <begin position="140"/>
        <end position="213"/>
    </location>
</feature>
<dbReference type="SUPFAM" id="SSF51206">
    <property type="entry name" value="cAMP-binding domain-like"/>
    <property type="match status" value="1"/>
</dbReference>
<dbReference type="InterPro" id="IPR036390">
    <property type="entry name" value="WH_DNA-bd_sf"/>
</dbReference>
<dbReference type="GO" id="GO:0005829">
    <property type="term" value="C:cytosol"/>
    <property type="evidence" value="ECO:0007669"/>
    <property type="project" value="TreeGrafter"/>
</dbReference>
<organism evidence="7 8">
    <name type="scientific">Methylobacterium symbioticum</name>
    <dbReference type="NCBI Taxonomy" id="2584084"/>
    <lineage>
        <taxon>Bacteria</taxon>
        <taxon>Pseudomonadati</taxon>
        <taxon>Pseudomonadota</taxon>
        <taxon>Alphaproteobacteria</taxon>
        <taxon>Hyphomicrobiales</taxon>
        <taxon>Methylobacteriaceae</taxon>
        <taxon>Methylobacterium</taxon>
    </lineage>
</organism>
<dbReference type="Proteomes" id="UP000410984">
    <property type="component" value="Unassembled WGS sequence"/>
</dbReference>
<keyword evidence="8" id="KW-1185">Reference proteome</keyword>
<dbReference type="PANTHER" id="PTHR24567">
    <property type="entry name" value="CRP FAMILY TRANSCRIPTIONAL REGULATORY PROTEIN"/>
    <property type="match status" value="1"/>
</dbReference>
<dbReference type="SMART" id="SM00100">
    <property type="entry name" value="cNMP"/>
    <property type="match status" value="1"/>
</dbReference>
<accession>A0A509E5K6</accession>
<evidence type="ECO:0000256" key="3">
    <source>
        <dbReference type="ARBA" id="ARBA00023163"/>
    </source>
</evidence>
<dbReference type="SUPFAM" id="SSF46785">
    <property type="entry name" value="Winged helix' DNA-binding domain"/>
    <property type="match status" value="1"/>
</dbReference>
<dbReference type="CDD" id="cd00092">
    <property type="entry name" value="HTH_CRP"/>
    <property type="match status" value="1"/>
</dbReference>